<feature type="region of interest" description="Disordered" evidence="1">
    <location>
        <begin position="66"/>
        <end position="103"/>
    </location>
</feature>
<feature type="region of interest" description="Disordered" evidence="1">
    <location>
        <begin position="340"/>
        <end position="370"/>
    </location>
</feature>
<evidence type="ECO:0000259" key="2">
    <source>
        <dbReference type="Pfam" id="PF18726"/>
    </source>
</evidence>
<feature type="domain" description="SAV-6107-like HEPN" evidence="2">
    <location>
        <begin position="238"/>
        <end position="332"/>
    </location>
</feature>
<feature type="region of interest" description="Disordered" evidence="1">
    <location>
        <begin position="1"/>
        <end position="22"/>
    </location>
</feature>
<dbReference type="RefSeq" id="WP_344414970.1">
    <property type="nucleotide sequence ID" value="NZ_BAAANN010000005.1"/>
</dbReference>
<comment type="caution">
    <text evidence="3">The sequence shown here is derived from an EMBL/GenBank/DDBJ whole genome shotgun (WGS) entry which is preliminary data.</text>
</comment>
<reference evidence="3 4" key="1">
    <citation type="journal article" date="2019" name="Int. J. Syst. Evol. Microbiol.">
        <title>The Global Catalogue of Microorganisms (GCM) 10K type strain sequencing project: providing services to taxonomists for standard genome sequencing and annotation.</title>
        <authorList>
            <consortium name="The Broad Institute Genomics Platform"/>
            <consortium name="The Broad Institute Genome Sequencing Center for Infectious Disease"/>
            <person name="Wu L."/>
            <person name="Ma J."/>
        </authorList>
    </citation>
    <scope>NUCLEOTIDE SEQUENCE [LARGE SCALE GENOMIC DNA]</scope>
    <source>
        <strain evidence="3 4">JCM 14545</strain>
    </source>
</reference>
<accession>A0ABN2Q9U5</accession>
<protein>
    <recommendedName>
        <fullName evidence="2">SAV-6107-like HEPN domain-containing protein</fullName>
    </recommendedName>
</protein>
<dbReference type="InterPro" id="IPR040891">
    <property type="entry name" value="HEPN_SAV_6107"/>
</dbReference>
<keyword evidence="4" id="KW-1185">Reference proteome</keyword>
<name>A0ABN2Q9U5_9PSEU</name>
<feature type="compositionally biased region" description="Low complexity" evidence="1">
    <location>
        <begin position="166"/>
        <end position="192"/>
    </location>
</feature>
<evidence type="ECO:0000313" key="3">
    <source>
        <dbReference type="EMBL" id="GAA1947900.1"/>
    </source>
</evidence>
<dbReference type="Proteomes" id="UP001501116">
    <property type="component" value="Unassembled WGS sequence"/>
</dbReference>
<sequence length="370" mass="37161">MPEANTRAADGRQCALPLGPVPHAIPLDAFAAPITRRGTRITKSRRSRAGGQGVLPVTGLVAAAPFAGAPRPSRQVPRAGTAPEPSHPARAEHGARHSRQAPLTNGVAASRIGAMDAKAGDEAAAGQGPMLESTKTATGQAPAQAGPVAEDAAGENLAVGAGNPIPAASPAEESSAEDAAAPAGSEAVEDAAGSPAGGGDMRIGVATQPELPMPVGPPVAPAAIALLAQARRGLVEAETEVAPAPRFIAAYLAALRAAAAVLAARGRPHRGRAKPASVWLLLDSTVPELAEWAGFFAAHSATQAAAQAGISRKVTAKLADDLLAQVARFLELAKHAVHHQDEPAAEPDVPAQRRGVCAAPPVGAPKNRRG</sequence>
<evidence type="ECO:0000313" key="4">
    <source>
        <dbReference type="Proteomes" id="UP001501116"/>
    </source>
</evidence>
<evidence type="ECO:0000256" key="1">
    <source>
        <dbReference type="SAM" id="MobiDB-lite"/>
    </source>
</evidence>
<proteinExistence type="predicted"/>
<dbReference type="EMBL" id="BAAANN010000005">
    <property type="protein sequence ID" value="GAA1947900.1"/>
    <property type="molecule type" value="Genomic_DNA"/>
</dbReference>
<feature type="region of interest" description="Disordered" evidence="1">
    <location>
        <begin position="158"/>
        <end position="203"/>
    </location>
</feature>
<gene>
    <name evidence="3" type="ORF">GCM10009754_15150</name>
</gene>
<dbReference type="Pfam" id="PF18726">
    <property type="entry name" value="HEPN_SAV_6107"/>
    <property type="match status" value="1"/>
</dbReference>
<organism evidence="3 4">
    <name type="scientific">Amycolatopsis minnesotensis</name>
    <dbReference type="NCBI Taxonomy" id="337894"/>
    <lineage>
        <taxon>Bacteria</taxon>
        <taxon>Bacillati</taxon>
        <taxon>Actinomycetota</taxon>
        <taxon>Actinomycetes</taxon>
        <taxon>Pseudonocardiales</taxon>
        <taxon>Pseudonocardiaceae</taxon>
        <taxon>Amycolatopsis</taxon>
    </lineage>
</organism>